<keyword evidence="3" id="KW-1185">Reference proteome</keyword>
<protein>
    <submittedName>
        <fullName evidence="2">Uncharacterized protein</fullName>
    </submittedName>
</protein>
<organism evidence="2 3">
    <name type="scientific">Lunatimonas lonarensis</name>
    <dbReference type="NCBI Taxonomy" id="1232681"/>
    <lineage>
        <taxon>Bacteria</taxon>
        <taxon>Pseudomonadati</taxon>
        <taxon>Bacteroidota</taxon>
        <taxon>Cytophagia</taxon>
        <taxon>Cytophagales</taxon>
        <taxon>Cyclobacteriaceae</taxon>
    </lineage>
</organism>
<comment type="caution">
    <text evidence="2">The sequence shown here is derived from an EMBL/GenBank/DDBJ whole genome shotgun (WGS) entry which is preliminary data.</text>
</comment>
<dbReference type="EMBL" id="AQHR01000110">
    <property type="protein sequence ID" value="EON75155.1"/>
    <property type="molecule type" value="Genomic_DNA"/>
</dbReference>
<dbReference type="Proteomes" id="UP000013909">
    <property type="component" value="Unassembled WGS sequence"/>
</dbReference>
<keyword evidence="1" id="KW-0472">Membrane</keyword>
<name>R7ZM33_9BACT</name>
<keyword evidence="1" id="KW-1133">Transmembrane helix</keyword>
<dbReference type="AlphaFoldDB" id="R7ZM33"/>
<evidence type="ECO:0000313" key="3">
    <source>
        <dbReference type="Proteomes" id="UP000013909"/>
    </source>
</evidence>
<gene>
    <name evidence="2" type="ORF">ADIS_4326</name>
</gene>
<keyword evidence="1" id="KW-0812">Transmembrane</keyword>
<evidence type="ECO:0000256" key="1">
    <source>
        <dbReference type="SAM" id="Phobius"/>
    </source>
</evidence>
<reference evidence="2 3" key="1">
    <citation type="submission" date="2013-02" db="EMBL/GenBank/DDBJ databases">
        <title>A novel strain isolated from Lonar lake, Maharashtra, India.</title>
        <authorList>
            <person name="Singh A."/>
        </authorList>
    </citation>
    <scope>NUCLEOTIDE SEQUENCE [LARGE SCALE GENOMIC DNA]</scope>
    <source>
        <strain evidence="2 3">AK24</strain>
    </source>
</reference>
<proteinExistence type="predicted"/>
<accession>R7ZM33</accession>
<evidence type="ECO:0000313" key="2">
    <source>
        <dbReference type="EMBL" id="EON75155.1"/>
    </source>
</evidence>
<sequence length="46" mass="5773">MRSPTRYTVYSDIPPHRRINERVISVYDFIFSINFWGIIFPFYWRD</sequence>
<feature type="transmembrane region" description="Helical" evidence="1">
    <location>
        <begin position="26"/>
        <end position="44"/>
    </location>
</feature>